<proteinExistence type="predicted"/>
<dbReference type="PANTHER" id="PTHR12100:SF0">
    <property type="entry name" value="EXOCYST COMPLEX COMPONENT 5"/>
    <property type="match status" value="1"/>
</dbReference>
<feature type="domain" description="Exocyst complex component Sec10-like alpha-helical bundle" evidence="1">
    <location>
        <begin position="188"/>
        <end position="326"/>
    </location>
</feature>
<gene>
    <name evidence="2" type="ORF">CTEN0397_LOCUS10306</name>
</gene>
<dbReference type="PANTHER" id="PTHR12100">
    <property type="entry name" value="SEC10"/>
    <property type="match status" value="1"/>
</dbReference>
<dbReference type="InterPro" id="IPR009976">
    <property type="entry name" value="Sec10-like"/>
</dbReference>
<accession>A0A7S1D5Y7</accession>
<dbReference type="InterPro" id="IPR048627">
    <property type="entry name" value="Sec10_HB"/>
</dbReference>
<protein>
    <recommendedName>
        <fullName evidence="1">Exocyst complex component Sec10-like alpha-helical bundle domain-containing protein</fullName>
    </recommendedName>
</protein>
<organism evidence="2">
    <name type="scientific">Cyclophora tenuis</name>
    <name type="common">Marine diatom</name>
    <dbReference type="NCBI Taxonomy" id="216820"/>
    <lineage>
        <taxon>Eukaryota</taxon>
        <taxon>Sar</taxon>
        <taxon>Stramenopiles</taxon>
        <taxon>Ochrophyta</taxon>
        <taxon>Bacillariophyta</taxon>
        <taxon>Fragilariophyceae</taxon>
        <taxon>Fragilariophycidae</taxon>
        <taxon>Cyclophorales</taxon>
        <taxon>Cyclophoraceae</taxon>
        <taxon>Cyclophora</taxon>
    </lineage>
</organism>
<reference evidence="2" key="1">
    <citation type="submission" date="2021-01" db="EMBL/GenBank/DDBJ databases">
        <authorList>
            <person name="Corre E."/>
            <person name="Pelletier E."/>
            <person name="Niang G."/>
            <person name="Scheremetjew M."/>
            <person name="Finn R."/>
            <person name="Kale V."/>
            <person name="Holt S."/>
            <person name="Cochrane G."/>
            <person name="Meng A."/>
            <person name="Brown T."/>
            <person name="Cohen L."/>
        </authorList>
    </citation>
    <scope>NUCLEOTIDE SEQUENCE</scope>
    <source>
        <strain evidence="2">ECT3854</strain>
    </source>
</reference>
<dbReference type="GO" id="GO:0000145">
    <property type="term" value="C:exocyst"/>
    <property type="evidence" value="ECO:0007669"/>
    <property type="project" value="TreeGrafter"/>
</dbReference>
<dbReference type="EMBL" id="HBFW01016117">
    <property type="protein sequence ID" value="CAD8939243.1"/>
    <property type="molecule type" value="Transcribed_RNA"/>
</dbReference>
<dbReference type="GO" id="GO:0006887">
    <property type="term" value="P:exocytosis"/>
    <property type="evidence" value="ECO:0007669"/>
    <property type="project" value="TreeGrafter"/>
</dbReference>
<evidence type="ECO:0000313" key="2">
    <source>
        <dbReference type="EMBL" id="CAD8939243.1"/>
    </source>
</evidence>
<sequence length="365" mass="39862">MMFGTGKKGGETTARVITAIYNQMCNSYGKAYLYPIVEALGARLAKSPPNTPPPLQFDENDAAHDMGVPAQFWVSLEYIHSAAKQFDRELWAENRAGSARVWETLIGTGSSASMSTAKVSRLKFFAELETRGEDAIVAALDTLTNHIRWILVTGGESVSAIGGARFFSNSGSGGPYAIPIGHSLEQPNSPAVKLLTFCLRAQFVNVHAALTQQSLSAFWTALSKRLYDVFVPRLLQHYSVTTVGAVILSRDVESLRSVAMLSGANNHTHWDNLRELVTLYMTPPIALKSMLVGPDGDPNSAKGLFRRVGRYSSLVFMSRRADYRVKTAQGPRKSPWVVELLDDLGVQDPADGAIKMGFFAAEQKT</sequence>
<dbReference type="GO" id="GO:0006893">
    <property type="term" value="P:Golgi to plasma membrane transport"/>
    <property type="evidence" value="ECO:0007669"/>
    <property type="project" value="TreeGrafter"/>
</dbReference>
<dbReference type="Pfam" id="PF07393">
    <property type="entry name" value="Sec10_HB"/>
    <property type="match status" value="1"/>
</dbReference>
<evidence type="ECO:0000259" key="1">
    <source>
        <dbReference type="Pfam" id="PF07393"/>
    </source>
</evidence>
<dbReference type="AlphaFoldDB" id="A0A7S1D5Y7"/>
<name>A0A7S1D5Y7_CYCTE</name>